<dbReference type="EMBL" id="CP000584">
    <property type="protein sequence ID" value="ABO95452.1"/>
    <property type="molecule type" value="Genomic_DNA"/>
</dbReference>
<dbReference type="GO" id="GO:0005737">
    <property type="term" value="C:cytoplasm"/>
    <property type="evidence" value="ECO:0007669"/>
    <property type="project" value="UniProtKB-ARBA"/>
</dbReference>
<evidence type="ECO:0000256" key="3">
    <source>
        <dbReference type="ARBA" id="ARBA00022723"/>
    </source>
</evidence>
<evidence type="ECO:0000259" key="11">
    <source>
        <dbReference type="Pfam" id="PF05193"/>
    </source>
</evidence>
<evidence type="ECO:0000256" key="8">
    <source>
        <dbReference type="SAM" id="Coils"/>
    </source>
</evidence>
<evidence type="ECO:0000256" key="5">
    <source>
        <dbReference type="ARBA" id="ARBA00022833"/>
    </source>
</evidence>
<accession>A4RVL0</accession>
<keyword evidence="6" id="KW-0482">Metalloprotease</keyword>
<evidence type="ECO:0000259" key="12">
    <source>
        <dbReference type="Pfam" id="PF16187"/>
    </source>
</evidence>
<name>A4RVL0_OSTLU</name>
<dbReference type="GO" id="GO:0046872">
    <property type="term" value="F:metal ion binding"/>
    <property type="evidence" value="ECO:0007669"/>
    <property type="project" value="UniProtKB-KW"/>
</dbReference>
<evidence type="ECO:0000259" key="13">
    <source>
        <dbReference type="Pfam" id="PF22456"/>
    </source>
</evidence>
<dbReference type="Proteomes" id="UP000001568">
    <property type="component" value="Chromosome 4"/>
</dbReference>
<evidence type="ECO:0000256" key="9">
    <source>
        <dbReference type="SAM" id="MobiDB-lite"/>
    </source>
</evidence>
<feature type="region of interest" description="Disordered" evidence="9">
    <location>
        <begin position="1"/>
        <end position="26"/>
    </location>
</feature>
<dbReference type="AlphaFoldDB" id="A4RVL0"/>
<dbReference type="SUPFAM" id="SSF63411">
    <property type="entry name" value="LuxS/MPP-like metallohydrolase"/>
    <property type="match status" value="4"/>
</dbReference>
<dbReference type="Pfam" id="PF00675">
    <property type="entry name" value="Peptidase_M16"/>
    <property type="match status" value="1"/>
</dbReference>
<dbReference type="Gramene" id="ABO95452">
    <property type="protein sequence ID" value="ABO95452"/>
    <property type="gene ID" value="OSTLU_45399"/>
</dbReference>
<evidence type="ECO:0000256" key="2">
    <source>
        <dbReference type="ARBA" id="ARBA00022670"/>
    </source>
</evidence>
<gene>
    <name evidence="14" type="ORF">OSTLU_45399</name>
</gene>
<feature type="compositionally biased region" description="Acidic residues" evidence="9">
    <location>
        <begin position="1"/>
        <end position="20"/>
    </location>
</feature>
<dbReference type="Gene3D" id="3.30.830.10">
    <property type="entry name" value="Metalloenzyme, LuxS/M16 peptidase-like"/>
    <property type="match status" value="4"/>
</dbReference>
<feature type="domain" description="Peptidase M16 C-terminal" evidence="11">
    <location>
        <begin position="184"/>
        <end position="369"/>
    </location>
</feature>
<dbReference type="PANTHER" id="PTHR43690">
    <property type="entry name" value="NARDILYSIN"/>
    <property type="match status" value="1"/>
</dbReference>
<feature type="domain" description="Coenzyme PQQ synthesis protein F-like C-terminal lobe" evidence="13">
    <location>
        <begin position="767"/>
        <end position="866"/>
    </location>
</feature>
<organism evidence="14 15">
    <name type="scientific">Ostreococcus lucimarinus (strain CCE9901)</name>
    <dbReference type="NCBI Taxonomy" id="436017"/>
    <lineage>
        <taxon>Eukaryota</taxon>
        <taxon>Viridiplantae</taxon>
        <taxon>Chlorophyta</taxon>
        <taxon>Mamiellophyceae</taxon>
        <taxon>Mamiellales</taxon>
        <taxon>Bathycoccaceae</taxon>
        <taxon>Ostreococcus</taxon>
    </lineage>
</organism>
<feature type="non-terminal residue" evidence="14">
    <location>
        <position position="916"/>
    </location>
</feature>
<dbReference type="GO" id="GO:0004222">
    <property type="term" value="F:metalloendopeptidase activity"/>
    <property type="evidence" value="ECO:0007669"/>
    <property type="project" value="InterPro"/>
</dbReference>
<dbReference type="GO" id="GO:0006508">
    <property type="term" value="P:proteolysis"/>
    <property type="evidence" value="ECO:0007669"/>
    <property type="project" value="UniProtKB-KW"/>
</dbReference>
<keyword evidence="3" id="KW-0479">Metal-binding</keyword>
<evidence type="ECO:0000313" key="14">
    <source>
        <dbReference type="EMBL" id="ABO95452.1"/>
    </source>
</evidence>
<keyword evidence="2" id="KW-0645">Protease</keyword>
<dbReference type="RefSeq" id="XP_001417159.1">
    <property type="nucleotide sequence ID" value="XM_001417122.1"/>
</dbReference>
<dbReference type="InterPro" id="IPR011765">
    <property type="entry name" value="Pept_M16_N"/>
</dbReference>
<dbReference type="GeneID" id="5001416"/>
<evidence type="ECO:0000256" key="6">
    <source>
        <dbReference type="ARBA" id="ARBA00023049"/>
    </source>
</evidence>
<dbReference type="PANTHER" id="PTHR43690:SF18">
    <property type="entry name" value="INSULIN-DEGRADING ENZYME-RELATED"/>
    <property type="match status" value="1"/>
</dbReference>
<keyword evidence="5" id="KW-0862">Zinc</keyword>
<dbReference type="eggNOG" id="KOG0959">
    <property type="taxonomic scope" value="Eukaryota"/>
</dbReference>
<evidence type="ECO:0000256" key="1">
    <source>
        <dbReference type="ARBA" id="ARBA00007261"/>
    </source>
</evidence>
<keyword evidence="8" id="KW-0175">Coiled coil</keyword>
<evidence type="ECO:0000256" key="7">
    <source>
        <dbReference type="RuleBase" id="RU004447"/>
    </source>
</evidence>
<dbReference type="InterPro" id="IPR001431">
    <property type="entry name" value="Pept_M16_Zn_BS"/>
</dbReference>
<dbReference type="InterPro" id="IPR007863">
    <property type="entry name" value="Peptidase_M16_C"/>
</dbReference>
<dbReference type="OMA" id="INQVMEH"/>
<dbReference type="InterPro" id="IPR032632">
    <property type="entry name" value="Peptidase_M16_M"/>
</dbReference>
<dbReference type="PROSITE" id="PS00143">
    <property type="entry name" value="INSULINASE"/>
    <property type="match status" value="1"/>
</dbReference>
<dbReference type="OrthoDB" id="952271at2759"/>
<dbReference type="InterPro" id="IPR050626">
    <property type="entry name" value="Peptidase_M16"/>
</dbReference>
<evidence type="ECO:0000256" key="4">
    <source>
        <dbReference type="ARBA" id="ARBA00022801"/>
    </source>
</evidence>
<dbReference type="STRING" id="436017.A4RVL0"/>
<dbReference type="InterPro" id="IPR011249">
    <property type="entry name" value="Metalloenz_LuxS/M16"/>
</dbReference>
<keyword evidence="15" id="KW-1185">Reference proteome</keyword>
<dbReference type="Pfam" id="PF16187">
    <property type="entry name" value="Peptidase_M16_M"/>
    <property type="match status" value="1"/>
</dbReference>
<dbReference type="InterPro" id="IPR054734">
    <property type="entry name" value="PqqF-like_C_4"/>
</dbReference>
<dbReference type="FunFam" id="3.30.830.10:FF:000005">
    <property type="entry name" value="nardilysin isoform X1"/>
    <property type="match status" value="1"/>
</dbReference>
<comment type="similarity">
    <text evidence="1 7">Belongs to the peptidase M16 family.</text>
</comment>
<feature type="domain" description="Peptidase M16 N-terminal" evidence="10">
    <location>
        <begin position="32"/>
        <end position="157"/>
    </location>
</feature>
<evidence type="ECO:0000313" key="15">
    <source>
        <dbReference type="Proteomes" id="UP000001568"/>
    </source>
</evidence>
<reference evidence="14 15" key="1">
    <citation type="journal article" date="2007" name="Proc. Natl. Acad. Sci. U.S.A.">
        <title>The tiny eukaryote Ostreococcus provides genomic insights into the paradox of plankton speciation.</title>
        <authorList>
            <person name="Palenik B."/>
            <person name="Grimwood J."/>
            <person name="Aerts A."/>
            <person name="Rouze P."/>
            <person name="Salamov A."/>
            <person name="Putnam N."/>
            <person name="Dupont C."/>
            <person name="Jorgensen R."/>
            <person name="Derelle E."/>
            <person name="Rombauts S."/>
            <person name="Zhou K."/>
            <person name="Otillar R."/>
            <person name="Merchant S.S."/>
            <person name="Podell S."/>
            <person name="Gaasterland T."/>
            <person name="Napoli C."/>
            <person name="Gendler K."/>
            <person name="Manuell A."/>
            <person name="Tai V."/>
            <person name="Vallon O."/>
            <person name="Piganeau G."/>
            <person name="Jancek S."/>
            <person name="Heijde M."/>
            <person name="Jabbari K."/>
            <person name="Bowler C."/>
            <person name="Lohr M."/>
            <person name="Robbens S."/>
            <person name="Werner G."/>
            <person name="Dubchak I."/>
            <person name="Pazour G.J."/>
            <person name="Ren Q."/>
            <person name="Paulsen I."/>
            <person name="Delwiche C."/>
            <person name="Schmutz J."/>
            <person name="Rokhsar D."/>
            <person name="Van de Peer Y."/>
            <person name="Moreau H."/>
            <person name="Grigoriev I.V."/>
        </authorList>
    </citation>
    <scope>NUCLEOTIDE SEQUENCE [LARGE SCALE GENOMIC DNA]</scope>
    <source>
        <strain evidence="14 15">CCE9901</strain>
    </source>
</reference>
<dbReference type="Pfam" id="PF22456">
    <property type="entry name" value="PqqF-like_C_4"/>
    <property type="match status" value="1"/>
</dbReference>
<protein>
    <submittedName>
        <fullName evidence="14">Uncharacterized protein</fullName>
    </submittedName>
</protein>
<sequence length="916" mass="103694">MDHDEDTDGEEEEGDDDSDDGGGSSGGGMKLAACSIAFDVGYFADTDECDGLSHFLEHMVFMGSEKYPGENFFGEWLNEHWGSDNASTDSENTIFYFECNPKNLREALEIFSGFFVNPLVKLDSVDREVTAVESEFERVVNNDTVRAELLLSSLAAKGHPYTKFGWGNRASLTQSPPYKEGRMRDVLLEHWRRHYHAKRMSIALVGAEDLDELESWIVEIFGDMRDDGDEVIDLNIAHSSPYANAVPIRVLTAQVKDGQHVSITHELPAWTQKNYKHKSATYMETLIGHEGHGSLFAELKRRGWASDLRSGVGAGGIDSSTAGALFGTTIKLTDDGLTHVDDVIGLFFAYVNMLRAKGPQEWFWNEIKQLADIDFRFREPEDASEYSERLVADIRKYAPEDILRGADLFETYKPEEIREIIDLMTPQKAIIVVQNHAWNGEGENVEHERWINFPYKKEALDSALLETWANADAGERLHYPSPNPYIASDFRLRSPASEHKDALFSPTIVHDCKVSRIWHRLDDRFNQPRSCMYFQVSLPHVPEGAFGMMLIQLFVAMVEDCVNESVYYPAHLAGMEVDIGASASYSGFVLSLEGLSDKLGEVALSYFKTMTSLKIDADRFEKRKEERLRDVHNLCLNPARHAKRALEVLLKQKDATQEDKANALQEMTAADLQAFADGIWQHAHVESLMIGNLTKDEACDVGERIRACLPGAPIPDNSWPETRIARVPQGAHLFSIKAINADETNNVVLYYFQLGESTWRGRAFIILMQSLMHEKLFDQLRTKETLGYSVSCSFDSTHEILGYRVSVESAFHPPHFVSSRMAAFLRSFPEILDNMDDASYEKTRQSVVDDILADDVNLREEAIRHWAHLVNQKYQFHRGRHVAQIISEISKREAADWCREFIQPFAPGSRHVSVHI</sequence>
<proteinExistence type="inferred from homology"/>
<dbReference type="Pfam" id="PF05193">
    <property type="entry name" value="Peptidase_M16_C"/>
    <property type="match status" value="1"/>
</dbReference>
<feature type="domain" description="Peptidase M16 middle/third" evidence="12">
    <location>
        <begin position="375"/>
        <end position="663"/>
    </location>
</feature>
<feature type="coiled-coil region" evidence="8">
    <location>
        <begin position="639"/>
        <end position="666"/>
    </location>
</feature>
<evidence type="ECO:0000259" key="10">
    <source>
        <dbReference type="Pfam" id="PF00675"/>
    </source>
</evidence>
<keyword evidence="4" id="KW-0378">Hydrolase</keyword>
<dbReference type="KEGG" id="olu:OSTLU_45399"/>
<dbReference type="HOGENOM" id="CLU_004639_1_1_1"/>